<dbReference type="PANTHER" id="PTHR46696">
    <property type="entry name" value="P450, PUTATIVE (EUROFUNG)-RELATED"/>
    <property type="match status" value="1"/>
</dbReference>
<dbReference type="PROSITE" id="PS00086">
    <property type="entry name" value="CYTOCHROME_P450"/>
    <property type="match status" value="1"/>
</dbReference>
<dbReference type="EMBL" id="BMHK01000011">
    <property type="protein sequence ID" value="GGC00895.1"/>
    <property type="molecule type" value="Genomic_DNA"/>
</dbReference>
<dbReference type="Proteomes" id="UP000608154">
    <property type="component" value="Unassembled WGS sequence"/>
</dbReference>
<gene>
    <name evidence="3" type="ORF">GCM10011494_19310</name>
</gene>
<reference evidence="3" key="1">
    <citation type="journal article" date="2014" name="Int. J. Syst. Evol. Microbiol.">
        <title>Complete genome sequence of Corynebacterium casei LMG S-19264T (=DSM 44701T), isolated from a smear-ripened cheese.</title>
        <authorList>
            <consortium name="US DOE Joint Genome Institute (JGI-PGF)"/>
            <person name="Walter F."/>
            <person name="Albersmeier A."/>
            <person name="Kalinowski J."/>
            <person name="Ruckert C."/>
        </authorList>
    </citation>
    <scope>NUCLEOTIDE SEQUENCE</scope>
    <source>
        <strain evidence="3">CGMCC 1.15095</strain>
    </source>
</reference>
<keyword evidence="4" id="KW-1185">Reference proteome</keyword>
<keyword evidence="2" id="KW-0408">Iron</keyword>
<keyword evidence="2" id="KW-0349">Heme</keyword>
<dbReference type="Pfam" id="PF00067">
    <property type="entry name" value="p450"/>
    <property type="match status" value="1"/>
</dbReference>
<dbReference type="PRINTS" id="PR00359">
    <property type="entry name" value="BP450"/>
</dbReference>
<proteinExistence type="inferred from homology"/>
<keyword evidence="2" id="KW-0479">Metal-binding</keyword>
<comment type="caution">
    <text evidence="3">The sequence shown here is derived from an EMBL/GenBank/DDBJ whole genome shotgun (WGS) entry which is preliminary data.</text>
</comment>
<dbReference type="InterPro" id="IPR002397">
    <property type="entry name" value="Cyt_P450_B"/>
</dbReference>
<evidence type="ECO:0000256" key="2">
    <source>
        <dbReference type="RuleBase" id="RU000461"/>
    </source>
</evidence>
<reference evidence="3" key="2">
    <citation type="submission" date="2020-09" db="EMBL/GenBank/DDBJ databases">
        <authorList>
            <person name="Sun Q."/>
            <person name="Zhou Y."/>
        </authorList>
    </citation>
    <scope>NUCLEOTIDE SEQUENCE</scope>
    <source>
        <strain evidence="3">CGMCC 1.15095</strain>
    </source>
</reference>
<dbReference type="PANTHER" id="PTHR46696:SF4">
    <property type="entry name" value="BIOTIN BIOSYNTHESIS CYTOCHROME P450"/>
    <property type="match status" value="1"/>
</dbReference>
<dbReference type="GO" id="GO:0008395">
    <property type="term" value="F:steroid hydroxylase activity"/>
    <property type="evidence" value="ECO:0007669"/>
    <property type="project" value="TreeGrafter"/>
</dbReference>
<accession>A0A916X5I5</accession>
<evidence type="ECO:0000313" key="3">
    <source>
        <dbReference type="EMBL" id="GGC00895.1"/>
    </source>
</evidence>
<dbReference type="RefSeq" id="WP_188770925.1">
    <property type="nucleotide sequence ID" value="NZ_BMHK01000011.1"/>
</dbReference>
<protein>
    <submittedName>
        <fullName evidence="3">Cytochrome P450</fullName>
    </submittedName>
</protein>
<evidence type="ECO:0000256" key="1">
    <source>
        <dbReference type="ARBA" id="ARBA00010617"/>
    </source>
</evidence>
<keyword evidence="2" id="KW-0503">Monooxygenase</keyword>
<dbReference type="GO" id="GO:0006707">
    <property type="term" value="P:cholesterol catabolic process"/>
    <property type="evidence" value="ECO:0007669"/>
    <property type="project" value="TreeGrafter"/>
</dbReference>
<dbReference type="SUPFAM" id="SSF48264">
    <property type="entry name" value="Cytochrome P450"/>
    <property type="match status" value="1"/>
</dbReference>
<sequence>MQPLIERDYFTDYEILKDPYAYFEAVRQHGPVFQPPGKDYLVVTGFEETLEILRNNEDFSAIIGLQGAALPLPFEPHGSDITDQIEAHRGEIIGGDLLVNLDDDKHTQMRSLVNRLFTPSKLKKNEEFIAAYSDELVRNAVADGGCELIKTIATPFVTLVIADLLGVPADDRQRFMDAIAAAPPPGSLEGNEQLAENHPFMIMAGYFVDYINDRRARPREDILTEFAQAKYPNGEEPELMDLVQTATFLFGAGQDTSAKLLGTSMKYITEVPGLQVKLRADPSLIPDFLEEVLRLEGSTKQTARLARHDTRIGDLHVPAGTKVLVALSAANRDSARWVEPVDLKLDRPKSKEHVGFGRGKHVCAGAPLARVEVRVILERFFEHTSNIDLDETKHGPRGNRELDYEPSFIIRGLSELHVKLTPSSNFPGRPENSLVGTDAEATPEQAAAPAEARFSVESSTIAELLADPAAAAVLDRHFPGVTTDKRIGMAKRMTLKAVQKFAPGQFSDESLAALNKSLAEIG</sequence>
<name>A0A916X5I5_9SPHN</name>
<organism evidence="3 4">
    <name type="scientific">Novosphingobium endophyticum</name>
    <dbReference type="NCBI Taxonomy" id="1955250"/>
    <lineage>
        <taxon>Bacteria</taxon>
        <taxon>Pseudomonadati</taxon>
        <taxon>Pseudomonadota</taxon>
        <taxon>Alphaproteobacteria</taxon>
        <taxon>Sphingomonadales</taxon>
        <taxon>Sphingomonadaceae</taxon>
        <taxon>Novosphingobium</taxon>
    </lineage>
</organism>
<evidence type="ECO:0000313" key="4">
    <source>
        <dbReference type="Proteomes" id="UP000608154"/>
    </source>
</evidence>
<dbReference type="GO" id="GO:0005506">
    <property type="term" value="F:iron ion binding"/>
    <property type="evidence" value="ECO:0007669"/>
    <property type="project" value="InterPro"/>
</dbReference>
<keyword evidence="2" id="KW-0560">Oxidoreductase</keyword>
<dbReference type="GO" id="GO:0020037">
    <property type="term" value="F:heme binding"/>
    <property type="evidence" value="ECO:0007669"/>
    <property type="project" value="InterPro"/>
</dbReference>
<dbReference type="Gene3D" id="1.10.630.10">
    <property type="entry name" value="Cytochrome P450"/>
    <property type="match status" value="1"/>
</dbReference>
<dbReference type="InterPro" id="IPR017972">
    <property type="entry name" value="Cyt_P450_CS"/>
</dbReference>
<dbReference type="GO" id="GO:0036199">
    <property type="term" value="F:cholest-4-en-3-one 26-monooxygenase activity"/>
    <property type="evidence" value="ECO:0007669"/>
    <property type="project" value="TreeGrafter"/>
</dbReference>
<dbReference type="InterPro" id="IPR001128">
    <property type="entry name" value="Cyt_P450"/>
</dbReference>
<comment type="similarity">
    <text evidence="1 2">Belongs to the cytochrome P450 family.</text>
</comment>
<dbReference type="InterPro" id="IPR036396">
    <property type="entry name" value="Cyt_P450_sf"/>
</dbReference>
<dbReference type="AlphaFoldDB" id="A0A916X5I5"/>